<accession>A0A9W4XMI7</accession>
<feature type="compositionally biased region" description="Polar residues" evidence="1">
    <location>
        <begin position="97"/>
        <end position="106"/>
    </location>
</feature>
<organism evidence="2 3">
    <name type="scientific">Periconia digitata</name>
    <dbReference type="NCBI Taxonomy" id="1303443"/>
    <lineage>
        <taxon>Eukaryota</taxon>
        <taxon>Fungi</taxon>
        <taxon>Dikarya</taxon>
        <taxon>Ascomycota</taxon>
        <taxon>Pezizomycotina</taxon>
        <taxon>Dothideomycetes</taxon>
        <taxon>Pleosporomycetidae</taxon>
        <taxon>Pleosporales</taxon>
        <taxon>Massarineae</taxon>
        <taxon>Periconiaceae</taxon>
        <taxon>Periconia</taxon>
    </lineage>
</organism>
<feature type="region of interest" description="Disordered" evidence="1">
    <location>
        <begin position="80"/>
        <end position="109"/>
    </location>
</feature>
<evidence type="ECO:0000256" key="1">
    <source>
        <dbReference type="SAM" id="MobiDB-lite"/>
    </source>
</evidence>
<dbReference type="AlphaFoldDB" id="A0A9W4XMI7"/>
<dbReference type="OrthoDB" id="47375at2759"/>
<name>A0A9W4XMI7_9PLEO</name>
<protein>
    <submittedName>
        <fullName evidence="2">Uncharacterized protein</fullName>
    </submittedName>
</protein>
<comment type="caution">
    <text evidence="2">The sequence shown here is derived from an EMBL/GenBank/DDBJ whole genome shotgun (WGS) entry which is preliminary data.</text>
</comment>
<feature type="compositionally biased region" description="Basic and acidic residues" evidence="1">
    <location>
        <begin position="82"/>
        <end position="93"/>
    </location>
</feature>
<evidence type="ECO:0000313" key="3">
    <source>
        <dbReference type="Proteomes" id="UP001152607"/>
    </source>
</evidence>
<dbReference type="Proteomes" id="UP001152607">
    <property type="component" value="Unassembled WGS sequence"/>
</dbReference>
<sequence>MVRKNLRIFAVILFQYHVELAKMLIFDRVVAQNLSTALIFEDDVDWDVRIRAQLLDLSRASRSLPKLNLEVEEDSYIPLVSEHPDLDPTDIAKRSSIPLSSDSGQAHESPYGRDWDVQWLGHCGASLPPPSPMHPTSIFKSNDHTVPSAEHLRFRSSAPQDEIATLYPPYTRLYHRTANSTLCLHAYAVTQRGARKLLYQFGMRDFSQGFDFALSDYCGGDLHRKTGETEGQRPMCLTVQPPLFSQFWGEHGESDIMSPGREGRMVGSRYIRWSVRAGLEAAVSGLEVDDQWPDGES</sequence>
<evidence type="ECO:0000313" key="2">
    <source>
        <dbReference type="EMBL" id="CAI6320807.1"/>
    </source>
</evidence>
<keyword evidence="3" id="KW-1185">Reference proteome</keyword>
<dbReference type="EMBL" id="CAOQHR010000002">
    <property type="protein sequence ID" value="CAI6320807.1"/>
    <property type="molecule type" value="Genomic_DNA"/>
</dbReference>
<gene>
    <name evidence="2" type="ORF">PDIGIT_LOCUS3588</name>
</gene>
<reference evidence="2" key="1">
    <citation type="submission" date="2023-01" db="EMBL/GenBank/DDBJ databases">
        <authorList>
            <person name="Van Ghelder C."/>
            <person name="Rancurel C."/>
        </authorList>
    </citation>
    <scope>NUCLEOTIDE SEQUENCE</scope>
    <source>
        <strain evidence="2">CNCM I-4278</strain>
    </source>
</reference>
<proteinExistence type="predicted"/>